<dbReference type="HOGENOM" id="CLU_128776_0_0_12"/>
<evidence type="ECO:0000313" key="2">
    <source>
        <dbReference type="EMBL" id="AEV29187.1"/>
    </source>
</evidence>
<keyword evidence="1" id="KW-0732">Signal</keyword>
<dbReference type="Proteomes" id="UP000005632">
    <property type="component" value="Chromosome"/>
</dbReference>
<protein>
    <submittedName>
        <fullName evidence="2">Uncharacterized protein</fullName>
    </submittedName>
</protein>
<accession>G8QUF4</accession>
<keyword evidence="3" id="KW-1185">Reference proteome</keyword>
<dbReference type="RefSeq" id="WP_014270036.1">
    <property type="nucleotide sequence ID" value="NC_016633.1"/>
</dbReference>
<proteinExistence type="predicted"/>
<organism evidence="2 3">
    <name type="scientific">Sphaerochaeta pleomorpha (strain ATCC BAA-1885 / DSM 22778 / Grapes)</name>
    <dbReference type="NCBI Taxonomy" id="158190"/>
    <lineage>
        <taxon>Bacteria</taxon>
        <taxon>Pseudomonadati</taxon>
        <taxon>Spirochaetota</taxon>
        <taxon>Spirochaetia</taxon>
        <taxon>Spirochaetales</taxon>
        <taxon>Sphaerochaetaceae</taxon>
        <taxon>Sphaerochaeta</taxon>
    </lineage>
</organism>
<sequence>MKKNFIALVLVALVASFGLFAAALPQPAELNLSTTISGINLMKLTTDQFNPATPSLTLFNNAPDNETTEVVSSAADTGTIAYLSILTNKRTGFTVTMTAEALDSATVGNDFLINYVVTAGTATYDTSNGSGTNTITVNSGIAGLTAFSYPVSVDLNDTEYDAALEDTYTGTVTFTYTTNA</sequence>
<reference evidence="2 3" key="1">
    <citation type="submission" date="2011-11" db="EMBL/GenBank/DDBJ databases">
        <title>Complete sequence of Spirochaeta sp. grapes.</title>
        <authorList>
            <consortium name="US DOE Joint Genome Institute"/>
            <person name="Lucas S."/>
            <person name="Han J."/>
            <person name="Lapidus A."/>
            <person name="Cheng J.-F."/>
            <person name="Goodwin L."/>
            <person name="Pitluck S."/>
            <person name="Peters L."/>
            <person name="Ovchinnikova G."/>
            <person name="Munk A.C."/>
            <person name="Detter J.C."/>
            <person name="Han C."/>
            <person name="Tapia R."/>
            <person name="Land M."/>
            <person name="Hauser L."/>
            <person name="Kyrpides N."/>
            <person name="Ivanova N."/>
            <person name="Pagani I."/>
            <person name="Ritalahtilisa K."/>
            <person name="Loeffler F."/>
            <person name="Woyke T."/>
        </authorList>
    </citation>
    <scope>NUCLEOTIDE SEQUENCE [LARGE SCALE GENOMIC DNA]</scope>
    <source>
        <strain evidence="3">ATCC BAA-1885 / DSM 22778 / Grapes</strain>
    </source>
</reference>
<feature type="chain" id="PRO_5003513920" evidence="1">
    <location>
        <begin position="22"/>
        <end position="180"/>
    </location>
</feature>
<gene>
    <name evidence="2" type="ordered locus">SpiGrapes_1375</name>
</gene>
<evidence type="ECO:0000313" key="3">
    <source>
        <dbReference type="Proteomes" id="UP000005632"/>
    </source>
</evidence>
<name>G8QUF4_SPHPG</name>
<dbReference type="AlphaFoldDB" id="G8QUF4"/>
<dbReference type="KEGG" id="sgp:SpiGrapes_1375"/>
<dbReference type="EMBL" id="CP003155">
    <property type="protein sequence ID" value="AEV29187.1"/>
    <property type="molecule type" value="Genomic_DNA"/>
</dbReference>
<feature type="signal peptide" evidence="1">
    <location>
        <begin position="1"/>
        <end position="21"/>
    </location>
</feature>
<evidence type="ECO:0000256" key="1">
    <source>
        <dbReference type="SAM" id="SignalP"/>
    </source>
</evidence>
<dbReference type="OrthoDB" id="373860at2"/>